<evidence type="ECO:0000313" key="1">
    <source>
        <dbReference type="EMBL" id="MXP09479.1"/>
    </source>
</evidence>
<comment type="caution">
    <text evidence="1">The sequence shown here is derived from an EMBL/GenBank/DDBJ whole genome shotgun (WGS) entry which is preliminary data.</text>
</comment>
<dbReference type="RefSeq" id="WP_160616170.1">
    <property type="nucleotide sequence ID" value="NZ_WTYR01000001.1"/>
</dbReference>
<reference evidence="1 2" key="1">
    <citation type="submission" date="2019-12" db="EMBL/GenBank/DDBJ databases">
        <title>Genomic-based taxomic classification of the family Erythrobacteraceae.</title>
        <authorList>
            <person name="Xu L."/>
        </authorList>
    </citation>
    <scope>NUCLEOTIDE SEQUENCE [LARGE SCALE GENOMIC DNA]</scope>
    <source>
        <strain evidence="1 2">LMG 29519</strain>
    </source>
</reference>
<proteinExistence type="predicted"/>
<protein>
    <submittedName>
        <fullName evidence="1">Uncharacterized protein</fullName>
    </submittedName>
</protein>
<name>A0A6I4U0C2_9SPHN</name>
<dbReference type="Proteomes" id="UP000429229">
    <property type="component" value="Unassembled WGS sequence"/>
</dbReference>
<sequence length="103" mass="11449">MAWIGCYEVRAKPGSELHASGMYGAFVNVVVDCESEAEFREKASEALMEDRYQLLDVEDVMFIDLADTDTPKDELDLLNSQLTDGNKVAYGTFQAYPKDGLDA</sequence>
<evidence type="ECO:0000313" key="2">
    <source>
        <dbReference type="Proteomes" id="UP000429229"/>
    </source>
</evidence>
<keyword evidence="2" id="KW-1185">Reference proteome</keyword>
<dbReference type="EMBL" id="WTYR01000001">
    <property type="protein sequence ID" value="MXP09479.1"/>
    <property type="molecule type" value="Genomic_DNA"/>
</dbReference>
<gene>
    <name evidence="1" type="ORF">GRI68_04740</name>
</gene>
<accession>A0A6I4U0C2</accession>
<dbReference type="AlphaFoldDB" id="A0A6I4U0C2"/>
<organism evidence="1 2">
    <name type="scientific">Alteriqipengyuania halimionae</name>
    <dbReference type="NCBI Taxonomy" id="1926630"/>
    <lineage>
        <taxon>Bacteria</taxon>
        <taxon>Pseudomonadati</taxon>
        <taxon>Pseudomonadota</taxon>
        <taxon>Alphaproteobacteria</taxon>
        <taxon>Sphingomonadales</taxon>
        <taxon>Erythrobacteraceae</taxon>
        <taxon>Alteriqipengyuania</taxon>
    </lineage>
</organism>